<comment type="caution">
    <text evidence="2">The sequence shown here is derived from an EMBL/GenBank/DDBJ whole genome shotgun (WGS) entry which is preliminary data.</text>
</comment>
<reference evidence="2 3" key="1">
    <citation type="submission" date="2015-02" db="EMBL/GenBank/DDBJ databases">
        <title>Genome Sequencing of Rickettsiales.</title>
        <authorList>
            <person name="Daugherty S.C."/>
            <person name="Su Q."/>
            <person name="Abolude K."/>
            <person name="Beier-Sexton M."/>
            <person name="Carlyon J.A."/>
            <person name="Carter R."/>
            <person name="Day N.P."/>
            <person name="Dumler S.J."/>
            <person name="Dyachenko V."/>
            <person name="Godinez A."/>
            <person name="Kurtti T.J."/>
            <person name="Lichay M."/>
            <person name="Mullins K.E."/>
            <person name="Ott S."/>
            <person name="Pappas-Brown V."/>
            <person name="Paris D.H."/>
            <person name="Patel P."/>
            <person name="Richards A.L."/>
            <person name="Sadzewicz L."/>
            <person name="Sears K."/>
            <person name="Seidman D."/>
            <person name="Sengamalay N."/>
            <person name="Stenos J."/>
            <person name="Tallon L.J."/>
            <person name="Vincent G."/>
            <person name="Fraser C.M."/>
            <person name="Munderloh U."/>
            <person name="Dunning-Hotopp J.C."/>
        </authorList>
    </citation>
    <scope>NUCLEOTIDE SEQUENCE [LARGE SCALE GENOMIC DNA]</scope>
    <source>
        <strain evidence="2 3">RAC413</strain>
    </source>
</reference>
<dbReference type="AlphaFoldDB" id="A0A0F3NL60"/>
<proteinExistence type="predicted"/>
<gene>
    <name evidence="2" type="ORF">NLO413_0134</name>
</gene>
<keyword evidence="1" id="KW-0812">Transmembrane</keyword>
<dbReference type="RefSeq" id="WP_045808622.1">
    <property type="nucleotide sequence ID" value="NZ_LANX01000001.1"/>
</dbReference>
<keyword evidence="1" id="KW-0472">Membrane</keyword>
<accession>A0A0F3NL60</accession>
<evidence type="ECO:0000313" key="3">
    <source>
        <dbReference type="Proteomes" id="UP000033562"/>
    </source>
</evidence>
<dbReference type="EMBL" id="LANX01000001">
    <property type="protein sequence ID" value="KJV68770.1"/>
    <property type="molecule type" value="Genomic_DNA"/>
</dbReference>
<name>A0A0F3NL60_9RICK</name>
<organism evidence="2 3">
    <name type="scientific">Candidatus Neoehrlichia procyonis str. RAC413</name>
    <dbReference type="NCBI Taxonomy" id="1359163"/>
    <lineage>
        <taxon>Bacteria</taxon>
        <taxon>Pseudomonadati</taxon>
        <taxon>Pseudomonadota</taxon>
        <taxon>Alphaproteobacteria</taxon>
        <taxon>Rickettsiales</taxon>
        <taxon>Anaplasmataceae</taxon>
        <taxon>Candidatus Neoehrlichia</taxon>
    </lineage>
</organism>
<dbReference type="OrthoDB" id="7165143at2"/>
<evidence type="ECO:0000256" key="1">
    <source>
        <dbReference type="SAM" id="Phobius"/>
    </source>
</evidence>
<sequence>MRTINKQGVIYVSNLLTIIMGSEIFVASRKVRDNKCAVLICTFSTSVLALVLLQIYYMFFHRKVYIVLKNKKELFILDAPLLKIEVYSTKHSHNACSTLQVTLDKKLIDGYSTNNAERQILIQKCTSNPLNSINAQIKICFINKPGSVKIRIIPLTSLDVKPNIVINVKEKKYTKYSILHLQSVILSVNDLEKILNLCVCGKSIYLLLLEKYLSENYDNDHINNKLLYILKNFPCSNYYQSLLSNELESNLCNALKYLRKYNAIKLTKDDLEILTEDIMDLMIKRAHEYKNLHEVLYKEEYIKEFNLQIGNEDIIACYFDALNNVTSNLIKKYLLCNNSQIKIISALHSYITKCKECNENRFKDLRTLYFTDEIKIGYEILSNFINEHNLSDNIDHIIYVARSEVSKKYSKLLNNCIIGLVKEETASISRLKLSKGKAFNVQKLSSNYISHCI</sequence>
<protein>
    <submittedName>
        <fullName evidence="2">Uncharacterized protein</fullName>
    </submittedName>
</protein>
<keyword evidence="1" id="KW-1133">Transmembrane helix</keyword>
<feature type="transmembrane region" description="Helical" evidence="1">
    <location>
        <begin position="38"/>
        <end position="59"/>
    </location>
</feature>
<dbReference type="Proteomes" id="UP000033562">
    <property type="component" value="Unassembled WGS sequence"/>
</dbReference>
<keyword evidence="3" id="KW-1185">Reference proteome</keyword>
<evidence type="ECO:0000313" key="2">
    <source>
        <dbReference type="EMBL" id="KJV68770.1"/>
    </source>
</evidence>